<keyword evidence="5" id="KW-0235">DNA replication</keyword>
<dbReference type="NCBIfam" id="TIGR00594">
    <property type="entry name" value="polc"/>
    <property type="match status" value="1"/>
</dbReference>
<proteinExistence type="predicted"/>
<dbReference type="CDD" id="cd06127">
    <property type="entry name" value="DEDDh"/>
    <property type="match status" value="1"/>
</dbReference>
<dbReference type="Gene3D" id="3.30.420.10">
    <property type="entry name" value="Ribonuclease H-like superfamily/Ribonuclease H"/>
    <property type="match status" value="1"/>
</dbReference>
<dbReference type="InterPro" id="IPR036397">
    <property type="entry name" value="RNaseH_sf"/>
</dbReference>
<dbReference type="EMBL" id="CP035107">
    <property type="protein sequence ID" value="QAR31242.1"/>
    <property type="molecule type" value="Genomic_DNA"/>
</dbReference>
<keyword evidence="3 11" id="KW-0808">Transferase</keyword>
<name>A0A3R5Y448_ORNRH</name>
<dbReference type="SMART" id="SM00479">
    <property type="entry name" value="EXOIII"/>
    <property type="match status" value="1"/>
</dbReference>
<dbReference type="PANTHER" id="PTHR32294">
    <property type="entry name" value="DNA POLYMERASE III SUBUNIT ALPHA"/>
    <property type="match status" value="1"/>
</dbReference>
<dbReference type="InterPro" id="IPR011708">
    <property type="entry name" value="DNA_pol3_alpha_NTPase_dom"/>
</dbReference>
<dbReference type="InterPro" id="IPR012340">
    <property type="entry name" value="NA-bd_OB-fold"/>
</dbReference>
<dbReference type="PANTHER" id="PTHR32294:SF0">
    <property type="entry name" value="DNA POLYMERASE III SUBUNIT ALPHA"/>
    <property type="match status" value="1"/>
</dbReference>
<keyword evidence="8" id="KW-0175">Coiled coil</keyword>
<dbReference type="Pfam" id="PF14579">
    <property type="entry name" value="HHH_6"/>
    <property type="match status" value="1"/>
</dbReference>
<sequence>MKYLIFDTETTGLPNNYNAPVSDSDNWPRLVQLAWQVHDEKGDLIENHNLLVKPDGFDIPFNATKIHGITNEKAQNEGIPLAEALSIFSESLKDKPLIIGHNINFDVNIVGAEYYRLQQDTDQITKLPVLDTMVESVDFCAIGGGKGGRFKFPKLTELHQKLFGVPFDEAHNAAADVNATARCFFELVRLRVIPDSKAKFSPDDFAAFLKKYNDTIQPYDIEVGTQIADKDAEAKKATAKIKKKDSELEEVKDSPFFHFHNHSSHSILSATSTIGALVNRAIELGMPAVGLTDMGNMMGAFHFVNAVKKTGTDLIPIIGCEVYISDRYKQTKFTKDNPDRRYTQVLIAKNKAGYHNLAKISSTGYIDGFYAGYPRVGKEVILKHKENIIATTGSLSSEIPYTILNVGETQAEEAFKFWHEAFGDDFYVELIRHGLEEEEHVNQVLIKFAKKYGVKILAQNNTFYINQGDSEAHDILLCVRDGEKKDTPIGRGRDFRFGFPNNEFYFKTQAQMQEIFKDIPEAINNFKEFLTKFEFYDLKHDILLPKFDIPAQFKNEEDEKDGGKRGENAYLRHLTYEGAKQRYGEITPEISERLDFELATIENTGYPGYFLIVQDFTSQARKMGVSVGPGRGSAAGSAVAYCIGITNVDPIKYDLLFERFLNPERVSLPDIDIDFDDRGREDIIRWVINKYGKDQVAQIITYGTMAGKSAIRDTGRVLNLPLSETDQIAKKVHTKLNKLFKMSEKDLEAKFNADELKDLKDIIELSKGDGLEATTIQQAKVIEGSIRNTGVHACGVIITPSDIKELIPVATAKDSDMAVTQFDNSVVESAGLLKMDFLGLKTLTIIKDAVRLVKETTGDELVPDDFPLDDPLTYQEIFQKGSTTGIFQYESPGMQKHLKALKPDNFADLIAMNALYRPGPLAYIPNFINRKHGKEEITYDLPEMEEYLAETYGITVYQEQVMLLSQKLANFTKGEADVLRKAMGKKLIDVLAKMKGKFIEQAKANNHPEKVLEKIWNDWEAFAQYAFNKSHSTCYAYIAFHTAYLKAHYPAQYMAAVLSNNMKDIKDITFFMQECKRMNIPVLSPDVNESILDFNVNQEGAIRFGLGAIKGVGAAAVECIIKERQENGKFKNVYDFMERMDLRQCNKKTMENLIFAGAFDGLGDFHRAQYFAEDETGQTNLEKLIKYGQASQEGGSEIQFDLFASAGMKIEIQKPEIINCEPWGELFKLNKEKDVVGIYISSHPLDEYSLEIEKYAKIDLASLKANEAKLVGATFNVAGMITSASHLESKNGQGFGKFTLEDYSDNYEFMLFNDDYLKFKPYLEKNLFVLIQINITQNKFSNKIYVNIKDISLLSGLIEKKTNTLNMLIDIASLSNEMLTQIENLVQENKGEKRLNIELIDMQNKTKFVAASTKYTISVTKKLINELQEIDGISLTLN</sequence>
<evidence type="ECO:0000259" key="9">
    <source>
        <dbReference type="SMART" id="SM00479"/>
    </source>
</evidence>
<feature type="coiled-coil region" evidence="8">
    <location>
        <begin position="227"/>
        <end position="254"/>
    </location>
</feature>
<evidence type="ECO:0000256" key="1">
    <source>
        <dbReference type="ARBA" id="ARBA00012417"/>
    </source>
</evidence>
<evidence type="ECO:0000256" key="4">
    <source>
        <dbReference type="ARBA" id="ARBA00022695"/>
    </source>
</evidence>
<dbReference type="Pfam" id="PF02811">
    <property type="entry name" value="PHP"/>
    <property type="match status" value="1"/>
</dbReference>
<comment type="catalytic activity">
    <reaction evidence="7">
        <text>DNA(n) + a 2'-deoxyribonucleoside 5'-triphosphate = DNA(n+1) + diphosphate</text>
        <dbReference type="Rhea" id="RHEA:22508"/>
        <dbReference type="Rhea" id="RHEA-COMP:17339"/>
        <dbReference type="Rhea" id="RHEA-COMP:17340"/>
        <dbReference type="ChEBI" id="CHEBI:33019"/>
        <dbReference type="ChEBI" id="CHEBI:61560"/>
        <dbReference type="ChEBI" id="CHEBI:173112"/>
        <dbReference type="EC" id="2.7.7.7"/>
    </reaction>
</comment>
<evidence type="ECO:0000256" key="7">
    <source>
        <dbReference type="ARBA" id="ARBA00049244"/>
    </source>
</evidence>
<keyword evidence="4 11" id="KW-0548">Nucleotidyltransferase</keyword>
<dbReference type="SMART" id="SM00481">
    <property type="entry name" value="POLIIIAc"/>
    <property type="match status" value="1"/>
</dbReference>
<dbReference type="InterPro" id="IPR004805">
    <property type="entry name" value="DnaE2/DnaE/PolC"/>
</dbReference>
<dbReference type="Gene3D" id="1.10.10.1600">
    <property type="entry name" value="Bacterial DNA polymerase III alpha subunit, thumb domain"/>
    <property type="match status" value="1"/>
</dbReference>
<evidence type="ECO:0000256" key="5">
    <source>
        <dbReference type="ARBA" id="ARBA00022705"/>
    </source>
</evidence>
<dbReference type="GO" id="GO:0006260">
    <property type="term" value="P:DNA replication"/>
    <property type="evidence" value="ECO:0007669"/>
    <property type="project" value="UniProtKB-KW"/>
</dbReference>
<dbReference type="Gene3D" id="2.40.50.140">
    <property type="entry name" value="Nucleic acid-binding proteins"/>
    <property type="match status" value="1"/>
</dbReference>
<dbReference type="OrthoDB" id="9803237at2"/>
<dbReference type="InterPro" id="IPR041931">
    <property type="entry name" value="DNA_pol3_alpha_thumb_dom"/>
</dbReference>
<dbReference type="Gene3D" id="1.10.150.870">
    <property type="match status" value="1"/>
</dbReference>
<accession>A0A3R5Y448</accession>
<dbReference type="RefSeq" id="WP_128501679.1">
    <property type="nucleotide sequence ID" value="NZ_CP035107.1"/>
</dbReference>
<gene>
    <name evidence="11" type="ORF">EQP59_07775</name>
</gene>
<keyword evidence="6" id="KW-0239">DNA-directed DNA polymerase</keyword>
<evidence type="ECO:0000256" key="2">
    <source>
        <dbReference type="ARBA" id="ARBA00019114"/>
    </source>
</evidence>
<dbReference type="Proteomes" id="UP000287701">
    <property type="component" value="Chromosome"/>
</dbReference>
<dbReference type="EC" id="2.7.7.7" evidence="1"/>
<dbReference type="CDD" id="cd04485">
    <property type="entry name" value="DnaE_OBF"/>
    <property type="match status" value="1"/>
</dbReference>
<dbReference type="Pfam" id="PF07733">
    <property type="entry name" value="DNA_pol3_alpha"/>
    <property type="match status" value="1"/>
</dbReference>
<dbReference type="InterPro" id="IPR040982">
    <property type="entry name" value="DNA_pol3_finger"/>
</dbReference>
<dbReference type="InterPro" id="IPR013520">
    <property type="entry name" value="Ribonucl_H"/>
</dbReference>
<feature type="domain" description="Exonuclease" evidence="9">
    <location>
        <begin position="2"/>
        <end position="193"/>
    </location>
</feature>
<reference evidence="11 12" key="1">
    <citation type="submission" date="2019-01" db="EMBL/GenBank/DDBJ databases">
        <title>Whole Genome of Ornithobacterium rhinotracheale FARPER-174b.</title>
        <authorList>
            <person name="Tataje-Lavanda L.A."/>
            <person name="Montalvan A."/>
            <person name="Montesinos R."/>
            <person name="Zimic M."/>
            <person name="Fernandez-Sanchez M."/>
            <person name="Fernandez-Diaz M."/>
        </authorList>
    </citation>
    <scope>NUCLEOTIDE SEQUENCE [LARGE SCALE GENOMIC DNA]</scope>
    <source>
        <strain evidence="11 12">FARPER-174b</strain>
    </source>
</reference>
<dbReference type="InterPro" id="IPR003141">
    <property type="entry name" value="Pol/His_phosphatase_N"/>
</dbReference>
<dbReference type="InterPro" id="IPR004013">
    <property type="entry name" value="PHP_dom"/>
</dbReference>
<evidence type="ECO:0000256" key="6">
    <source>
        <dbReference type="ARBA" id="ARBA00022932"/>
    </source>
</evidence>
<dbReference type="NCBIfam" id="NF004226">
    <property type="entry name" value="PRK05673.1"/>
    <property type="match status" value="1"/>
</dbReference>
<evidence type="ECO:0000256" key="3">
    <source>
        <dbReference type="ARBA" id="ARBA00022679"/>
    </source>
</evidence>
<dbReference type="Pfam" id="PF00929">
    <property type="entry name" value="RNase_T"/>
    <property type="match status" value="1"/>
</dbReference>
<dbReference type="InterPro" id="IPR029460">
    <property type="entry name" value="DNAPol_HHH"/>
</dbReference>
<dbReference type="Pfam" id="PF17657">
    <property type="entry name" value="DNA_pol3_finger"/>
    <property type="match status" value="1"/>
</dbReference>
<organism evidence="11 12">
    <name type="scientific">Ornithobacterium rhinotracheale</name>
    <dbReference type="NCBI Taxonomy" id="28251"/>
    <lineage>
        <taxon>Bacteria</taxon>
        <taxon>Pseudomonadati</taxon>
        <taxon>Bacteroidota</taxon>
        <taxon>Flavobacteriia</taxon>
        <taxon>Flavobacteriales</taxon>
        <taxon>Weeksellaceae</taxon>
        <taxon>Ornithobacterium</taxon>
    </lineage>
</organism>
<dbReference type="GO" id="GO:0003887">
    <property type="term" value="F:DNA-directed DNA polymerase activity"/>
    <property type="evidence" value="ECO:0007669"/>
    <property type="project" value="UniProtKB-KW"/>
</dbReference>
<dbReference type="SUPFAM" id="SSF53098">
    <property type="entry name" value="Ribonuclease H-like"/>
    <property type="match status" value="1"/>
</dbReference>
<dbReference type="Gene3D" id="3.20.20.140">
    <property type="entry name" value="Metal-dependent hydrolases"/>
    <property type="match status" value="1"/>
</dbReference>
<evidence type="ECO:0000259" key="10">
    <source>
        <dbReference type="SMART" id="SM00481"/>
    </source>
</evidence>
<dbReference type="InterPro" id="IPR012337">
    <property type="entry name" value="RNaseH-like_sf"/>
</dbReference>
<dbReference type="GO" id="GO:0003676">
    <property type="term" value="F:nucleic acid binding"/>
    <property type="evidence" value="ECO:0007669"/>
    <property type="project" value="InterPro"/>
</dbReference>
<evidence type="ECO:0000256" key="8">
    <source>
        <dbReference type="SAM" id="Coils"/>
    </source>
</evidence>
<protein>
    <recommendedName>
        <fullName evidence="2">DNA polymerase III subunit alpha</fullName>
        <ecNumber evidence="1">2.7.7.7</ecNumber>
    </recommendedName>
</protein>
<evidence type="ECO:0000313" key="12">
    <source>
        <dbReference type="Proteomes" id="UP000287701"/>
    </source>
</evidence>
<dbReference type="GO" id="GO:0008408">
    <property type="term" value="F:3'-5' exonuclease activity"/>
    <property type="evidence" value="ECO:0007669"/>
    <property type="project" value="InterPro"/>
</dbReference>
<feature type="domain" description="Polymerase/histidinol phosphatase N-terminal" evidence="10">
    <location>
        <begin position="257"/>
        <end position="326"/>
    </location>
</feature>
<evidence type="ECO:0000313" key="11">
    <source>
        <dbReference type="EMBL" id="QAR31242.1"/>
    </source>
</evidence>